<feature type="compositionally biased region" description="Low complexity" evidence="1">
    <location>
        <begin position="10"/>
        <end position="22"/>
    </location>
</feature>
<dbReference type="OrthoDB" id="9758751at2"/>
<dbReference type="AlphaFoldDB" id="A0A6C1KKM6"/>
<dbReference type="Gene3D" id="3.40.50.300">
    <property type="entry name" value="P-loop containing nucleotide triphosphate hydrolases"/>
    <property type="match status" value="2"/>
</dbReference>
<dbReference type="InterPro" id="IPR033186">
    <property type="entry name" value="HerA_C"/>
</dbReference>
<dbReference type="Pfam" id="PF05872">
    <property type="entry name" value="HerA_C"/>
    <property type="match status" value="1"/>
</dbReference>
<evidence type="ECO:0000313" key="3">
    <source>
        <dbReference type="EMBL" id="TLX44715.1"/>
    </source>
</evidence>
<evidence type="ECO:0000313" key="4">
    <source>
        <dbReference type="Proteomes" id="UP000305131"/>
    </source>
</evidence>
<gene>
    <name evidence="3" type="ORF">FBQ73_01250</name>
</gene>
<sequence>MARTPSSRSPATRTPATGPRTGKVPASGAAAPTSAEPAQPKANPWGPAVQSEGDGRILVGRSFLGRSEAAKAGTSAKDEYLTLRLANRHGLVTGATGTGKTVTLQVLAEGFARAGVPVFAADIKGDLSGVAALGVAKDFLIERAHEVGLTYTPDSFPVIFWDLFGEQGHPIRATVSEMGPLLLARLMGLNDTQEGVLNIVFRLADEQGLPILDLKDLRAMLAEVAQSAATLTAKYGNVSTQSVGAIQRQLLVLENQGADKFFGEPALNIADLMRVDRSGYGTISVLAADKLMGAPRLYACFLLWLLSELFERLPEVGDPDKPKLVFFFDEAHLLFDEAPKALLDKVEQVVRLIRSKGVGVYFVSQNPLDIPESVLAQLGNRVQHALRAFTPRDQKAVKAAAETFRPNPDLDTAQVIMELGKGEALVSMLEGNGVPSMVERTLIRPPSGRIGPLSADERAAVMAGSPVGHIYDAPIDRESAFEMLQKRIEEKAAPQEAAASDGGGFLGGVLDSVLGTGASAGKAPSGTARSGGRASTRMTTTEVVVNQVARTVASGLGRAILRGILGSIRR</sequence>
<evidence type="ECO:0000259" key="2">
    <source>
        <dbReference type="Pfam" id="PF05872"/>
    </source>
</evidence>
<comment type="caution">
    <text evidence="3">The sequence shown here is derived from an EMBL/GenBank/DDBJ whole genome shotgun (WGS) entry which is preliminary data.</text>
</comment>
<accession>A0A6C1KKM6</accession>
<dbReference type="InterPro" id="IPR051162">
    <property type="entry name" value="T4SS_component"/>
</dbReference>
<dbReference type="InterPro" id="IPR027417">
    <property type="entry name" value="P-loop_NTPase"/>
</dbReference>
<feature type="domain" description="Helicase HerA-like C-terminal" evidence="2">
    <location>
        <begin position="72"/>
        <end position="568"/>
    </location>
</feature>
<name>A0A6C1KKM6_XANAU</name>
<dbReference type="PANTHER" id="PTHR30121:SF6">
    <property type="entry name" value="SLR6007 PROTEIN"/>
    <property type="match status" value="1"/>
</dbReference>
<reference evidence="3 4" key="1">
    <citation type="submission" date="2019-05" db="EMBL/GenBank/DDBJ databases">
        <authorList>
            <person name="Zhou X."/>
        </authorList>
    </citation>
    <scope>NUCLEOTIDE SEQUENCE [LARGE SCALE GENOMIC DNA]</scope>
    <source>
        <strain evidence="3 4">DSM 432</strain>
    </source>
</reference>
<evidence type="ECO:0000256" key="1">
    <source>
        <dbReference type="SAM" id="MobiDB-lite"/>
    </source>
</evidence>
<proteinExistence type="predicted"/>
<dbReference type="PANTHER" id="PTHR30121">
    <property type="entry name" value="UNCHARACTERIZED PROTEIN YJGR-RELATED"/>
    <property type="match status" value="1"/>
</dbReference>
<organism evidence="3 4">
    <name type="scientific">Xanthobacter autotrophicus</name>
    <dbReference type="NCBI Taxonomy" id="280"/>
    <lineage>
        <taxon>Bacteria</taxon>
        <taxon>Pseudomonadati</taxon>
        <taxon>Pseudomonadota</taxon>
        <taxon>Alphaproteobacteria</taxon>
        <taxon>Hyphomicrobiales</taxon>
        <taxon>Xanthobacteraceae</taxon>
        <taxon>Xanthobacter</taxon>
    </lineage>
</organism>
<protein>
    <submittedName>
        <fullName evidence="3">DUF853 domain-containing protein</fullName>
    </submittedName>
</protein>
<dbReference type="RefSeq" id="WP_138397717.1">
    <property type="nucleotide sequence ID" value="NZ_JBAFVI010000009.1"/>
</dbReference>
<dbReference type="GeneID" id="95772088"/>
<dbReference type="EMBL" id="VAUP01000004">
    <property type="protein sequence ID" value="TLX44715.1"/>
    <property type="molecule type" value="Genomic_DNA"/>
</dbReference>
<dbReference type="Proteomes" id="UP000305131">
    <property type="component" value="Unassembled WGS sequence"/>
</dbReference>
<dbReference type="SUPFAM" id="SSF52540">
    <property type="entry name" value="P-loop containing nucleoside triphosphate hydrolases"/>
    <property type="match status" value="1"/>
</dbReference>
<feature type="region of interest" description="Disordered" evidence="1">
    <location>
        <begin position="1"/>
        <end position="53"/>
    </location>
</feature>